<dbReference type="PANTHER" id="PTHR30572">
    <property type="entry name" value="MEMBRANE COMPONENT OF TRANSPORTER-RELATED"/>
    <property type="match status" value="1"/>
</dbReference>
<dbReference type="PANTHER" id="PTHR30572:SF4">
    <property type="entry name" value="ABC TRANSPORTER PERMEASE YTRF"/>
    <property type="match status" value="1"/>
</dbReference>
<dbReference type="InterPro" id="IPR050250">
    <property type="entry name" value="Macrolide_Exporter_MacB"/>
</dbReference>
<evidence type="ECO:0000256" key="1">
    <source>
        <dbReference type="ARBA" id="ARBA00004651"/>
    </source>
</evidence>
<dbReference type="EMBL" id="JACXWD010000044">
    <property type="protein sequence ID" value="MBD3868805.1"/>
    <property type="molecule type" value="Genomic_DNA"/>
</dbReference>
<sequence>MTGLIRILQLFARSSSAQGKRAVLTIAAIAWGTLALLLMLAFGEGMKISLYRGSQGMGSNLAIMWPGETSLIFEGLPSGRPVRPRIEDIELLKKRVEGHAGISGEMHNGGVVLETDYGTRTARVIGATHDYGEIRNHIPQIGGRFLNETDQRLRRRTIFLGNELAVDLFGEEDPVGRQVMLNKTPYTVVGVIIYKVMMGNYGGMESDHAVIPITTYKAQFGRDRLSHVVVKAADPARIDELVSQVHRVLGSKYMFDPEDPAVFSTWDTVEGTQTTTNMMLGIQLFLGVIGALTLLVGGVGVANIMYAVVKERTREIGVKMALGARPSWITGPIVLEGLAYTLVGGLLGVLMAVGLIALLDMIPTKGNDVLELMGKPTLSIWIGIGSAAVLGIIGLLSGYFPARRAAAIDPAETLRYE</sequence>
<evidence type="ECO:0000256" key="6">
    <source>
        <dbReference type="ARBA" id="ARBA00038076"/>
    </source>
</evidence>
<dbReference type="Proteomes" id="UP000648239">
    <property type="component" value="Unassembled WGS sequence"/>
</dbReference>
<evidence type="ECO:0000256" key="7">
    <source>
        <dbReference type="SAM" id="Phobius"/>
    </source>
</evidence>
<accession>A0A8J7C254</accession>
<evidence type="ECO:0000259" key="9">
    <source>
        <dbReference type="Pfam" id="PF12704"/>
    </source>
</evidence>
<name>A0A8J7C254_9BACT</name>
<feature type="transmembrane region" description="Helical" evidence="7">
    <location>
        <begin position="329"/>
        <end position="358"/>
    </location>
</feature>
<keyword evidence="5 7" id="KW-0472">Membrane</keyword>
<keyword evidence="4 7" id="KW-1133">Transmembrane helix</keyword>
<evidence type="ECO:0000313" key="10">
    <source>
        <dbReference type="EMBL" id="MBD3868805.1"/>
    </source>
</evidence>
<reference evidence="10 11" key="1">
    <citation type="submission" date="2020-08" db="EMBL/GenBank/DDBJ databases">
        <title>Acidobacteriota in marine sediments use diverse sulfur dissimilation pathways.</title>
        <authorList>
            <person name="Wasmund K."/>
        </authorList>
    </citation>
    <scope>NUCLEOTIDE SEQUENCE [LARGE SCALE GENOMIC DNA]</scope>
    <source>
        <strain evidence="10">MAG AM4</strain>
    </source>
</reference>
<keyword evidence="2" id="KW-1003">Cell membrane</keyword>
<dbReference type="Pfam" id="PF02687">
    <property type="entry name" value="FtsX"/>
    <property type="match status" value="1"/>
</dbReference>
<dbReference type="InterPro" id="IPR003838">
    <property type="entry name" value="ABC3_permease_C"/>
</dbReference>
<dbReference type="InterPro" id="IPR025857">
    <property type="entry name" value="MacB_PCD"/>
</dbReference>
<evidence type="ECO:0000256" key="5">
    <source>
        <dbReference type="ARBA" id="ARBA00023136"/>
    </source>
</evidence>
<keyword evidence="3 7" id="KW-0812">Transmembrane</keyword>
<dbReference type="GO" id="GO:0022857">
    <property type="term" value="F:transmembrane transporter activity"/>
    <property type="evidence" value="ECO:0007669"/>
    <property type="project" value="TreeGrafter"/>
</dbReference>
<dbReference type="GO" id="GO:0005886">
    <property type="term" value="C:plasma membrane"/>
    <property type="evidence" value="ECO:0007669"/>
    <property type="project" value="UniProtKB-SubCell"/>
</dbReference>
<dbReference type="AlphaFoldDB" id="A0A8J7C254"/>
<feature type="transmembrane region" description="Helical" evidence="7">
    <location>
        <begin position="284"/>
        <end position="309"/>
    </location>
</feature>
<organism evidence="10 11">
    <name type="scientific">Candidatus Polarisedimenticola svalbardensis</name>
    <dbReference type="NCBI Taxonomy" id="2886004"/>
    <lineage>
        <taxon>Bacteria</taxon>
        <taxon>Pseudomonadati</taxon>
        <taxon>Acidobacteriota</taxon>
        <taxon>Candidatus Polarisedimenticolia</taxon>
        <taxon>Candidatus Polarisedimenticolales</taxon>
        <taxon>Candidatus Polarisedimenticolaceae</taxon>
        <taxon>Candidatus Polarisedimenticola</taxon>
    </lineage>
</organism>
<comment type="subcellular location">
    <subcellularLocation>
        <location evidence="1">Cell membrane</location>
        <topology evidence="1">Multi-pass membrane protein</topology>
    </subcellularLocation>
</comment>
<evidence type="ECO:0000256" key="3">
    <source>
        <dbReference type="ARBA" id="ARBA00022692"/>
    </source>
</evidence>
<feature type="transmembrane region" description="Helical" evidence="7">
    <location>
        <begin position="378"/>
        <end position="400"/>
    </location>
</feature>
<dbReference type="Pfam" id="PF12704">
    <property type="entry name" value="MacB_PCD"/>
    <property type="match status" value="1"/>
</dbReference>
<comment type="similarity">
    <text evidence="6">Belongs to the ABC-4 integral membrane protein family.</text>
</comment>
<proteinExistence type="inferred from homology"/>
<protein>
    <submittedName>
        <fullName evidence="10">ABC transporter permease</fullName>
    </submittedName>
</protein>
<evidence type="ECO:0000256" key="2">
    <source>
        <dbReference type="ARBA" id="ARBA00022475"/>
    </source>
</evidence>
<feature type="domain" description="ABC3 transporter permease C-terminal" evidence="8">
    <location>
        <begin position="288"/>
        <end position="409"/>
    </location>
</feature>
<feature type="transmembrane region" description="Helical" evidence="7">
    <location>
        <begin position="21"/>
        <end position="42"/>
    </location>
</feature>
<evidence type="ECO:0000313" key="11">
    <source>
        <dbReference type="Proteomes" id="UP000648239"/>
    </source>
</evidence>
<feature type="domain" description="MacB-like periplasmic core" evidence="9">
    <location>
        <begin position="23"/>
        <end position="246"/>
    </location>
</feature>
<comment type="caution">
    <text evidence="10">The sequence shown here is derived from an EMBL/GenBank/DDBJ whole genome shotgun (WGS) entry which is preliminary data.</text>
</comment>
<gene>
    <name evidence="10" type="ORF">IFK94_11825</name>
</gene>
<evidence type="ECO:0000256" key="4">
    <source>
        <dbReference type="ARBA" id="ARBA00022989"/>
    </source>
</evidence>
<evidence type="ECO:0000259" key="8">
    <source>
        <dbReference type="Pfam" id="PF02687"/>
    </source>
</evidence>